<dbReference type="InterPro" id="IPR020019">
    <property type="entry name" value="AcTrfase_PglD-like"/>
</dbReference>
<dbReference type="InterPro" id="IPR050179">
    <property type="entry name" value="Trans_hexapeptide_repeat"/>
</dbReference>
<sequence>MQDLWIVGGSGAALEVWAVARAMEASGPQPWKLRGFLVIEGSPEFDPEGLEVRNEVAFLAAPPTSQALIVVGLGEPSLRQKVAQTYAIRGFQFATLIHPSAIVGPACSVGEGSVLMALSVLETHVNVGEHALLNVGTSIAHNGSLGRCCSLGPGVRLAGWVALGDRCDLGVGCCVRPRVTLGPDTRVGAGGAVVADHPGSVTLVGVPAIPLPRA</sequence>
<accession>A0A936EZU9</accession>
<dbReference type="PANTHER" id="PTHR43300:SF7">
    <property type="entry name" value="UDP-N-ACETYLBACILLOSAMINE N-ACETYLTRANSFERASE"/>
    <property type="match status" value="1"/>
</dbReference>
<name>A0A936EZU9_9BACT</name>
<evidence type="ECO:0000313" key="3">
    <source>
        <dbReference type="EMBL" id="MBK8571588.1"/>
    </source>
</evidence>
<dbReference type="PANTHER" id="PTHR43300">
    <property type="entry name" value="ACETYLTRANSFERASE"/>
    <property type="match status" value="1"/>
</dbReference>
<dbReference type="InterPro" id="IPR011004">
    <property type="entry name" value="Trimer_LpxA-like_sf"/>
</dbReference>
<feature type="binding site" evidence="2">
    <location>
        <position position="74"/>
    </location>
    <ligand>
        <name>substrate</name>
    </ligand>
</feature>
<dbReference type="SUPFAM" id="SSF51161">
    <property type="entry name" value="Trimeric LpxA-like enzymes"/>
    <property type="match status" value="1"/>
</dbReference>
<dbReference type="Proteomes" id="UP000709959">
    <property type="component" value="Unassembled WGS sequence"/>
</dbReference>
<evidence type="ECO:0000256" key="2">
    <source>
        <dbReference type="PIRSR" id="PIRSR620019-2"/>
    </source>
</evidence>
<evidence type="ECO:0000313" key="4">
    <source>
        <dbReference type="Proteomes" id="UP000709959"/>
    </source>
</evidence>
<evidence type="ECO:0000256" key="1">
    <source>
        <dbReference type="ARBA" id="ARBA00007274"/>
    </source>
</evidence>
<reference evidence="3 4" key="1">
    <citation type="submission" date="2020-10" db="EMBL/GenBank/DDBJ databases">
        <title>Connecting structure to function with the recovery of over 1000 high-quality activated sludge metagenome-assembled genomes encoding full-length rRNA genes using long-read sequencing.</title>
        <authorList>
            <person name="Singleton C.M."/>
            <person name="Petriglieri F."/>
            <person name="Kristensen J.M."/>
            <person name="Kirkegaard R.H."/>
            <person name="Michaelsen T.Y."/>
            <person name="Andersen M.H."/>
            <person name="Karst S.M."/>
            <person name="Dueholm M.S."/>
            <person name="Nielsen P.H."/>
            <person name="Albertsen M."/>
        </authorList>
    </citation>
    <scope>NUCLEOTIDE SEQUENCE [LARGE SCALE GENOMIC DNA]</scope>
    <source>
        <strain evidence="3">OdNE_18-Q3-R46-58_MAXAC.008</strain>
    </source>
</reference>
<organism evidence="3 4">
    <name type="scientific">Candidatus Geothrix odensensis</name>
    <dbReference type="NCBI Taxonomy" id="2954440"/>
    <lineage>
        <taxon>Bacteria</taxon>
        <taxon>Pseudomonadati</taxon>
        <taxon>Acidobacteriota</taxon>
        <taxon>Holophagae</taxon>
        <taxon>Holophagales</taxon>
        <taxon>Holophagaceae</taxon>
        <taxon>Geothrix</taxon>
    </lineage>
</organism>
<dbReference type="EMBL" id="JADKCH010000001">
    <property type="protein sequence ID" value="MBK8571588.1"/>
    <property type="molecule type" value="Genomic_DNA"/>
</dbReference>
<dbReference type="Gene3D" id="3.40.50.20">
    <property type="match status" value="1"/>
</dbReference>
<gene>
    <name evidence="3" type="ORF">IPN91_02880</name>
</gene>
<protein>
    <submittedName>
        <fullName evidence="3">Acetyltransferase</fullName>
    </submittedName>
</protein>
<comment type="similarity">
    <text evidence="1">Belongs to the transferase hexapeptide repeat family.</text>
</comment>
<comment type="caution">
    <text evidence="3">The sequence shown here is derived from an EMBL/GenBank/DDBJ whole genome shotgun (WGS) entry which is preliminary data.</text>
</comment>
<dbReference type="CDD" id="cd03360">
    <property type="entry name" value="LbH_AT_putative"/>
    <property type="match status" value="1"/>
</dbReference>
<dbReference type="Gene3D" id="2.160.10.10">
    <property type="entry name" value="Hexapeptide repeat proteins"/>
    <property type="match status" value="1"/>
</dbReference>
<dbReference type="AlphaFoldDB" id="A0A936EZU9"/>
<proteinExistence type="inferred from homology"/>